<evidence type="ECO:0008006" key="3">
    <source>
        <dbReference type="Google" id="ProtNLM"/>
    </source>
</evidence>
<accession>A0ABD6A984</accession>
<dbReference type="RefSeq" id="WP_254545546.1">
    <property type="nucleotide sequence ID" value="NZ_CP119992.1"/>
</dbReference>
<protein>
    <recommendedName>
        <fullName evidence="3">Small CPxCG-related zinc finger protein</fullName>
    </recommendedName>
</protein>
<dbReference type="EMBL" id="JBHTBF010000002">
    <property type="protein sequence ID" value="MFC7316897.1"/>
    <property type="molecule type" value="Genomic_DNA"/>
</dbReference>
<dbReference type="Proteomes" id="UP001596547">
    <property type="component" value="Unassembled WGS sequence"/>
</dbReference>
<dbReference type="InterPro" id="IPR055985">
    <property type="entry name" value="DUF7563"/>
</dbReference>
<reference evidence="1 2" key="1">
    <citation type="journal article" date="2019" name="Int. J. Syst. Evol. Microbiol.">
        <title>The Global Catalogue of Microorganisms (GCM) 10K type strain sequencing project: providing services to taxonomists for standard genome sequencing and annotation.</title>
        <authorList>
            <consortium name="The Broad Institute Genomics Platform"/>
            <consortium name="The Broad Institute Genome Sequencing Center for Infectious Disease"/>
            <person name="Wu L."/>
            <person name="Ma J."/>
        </authorList>
    </citation>
    <scope>NUCLEOTIDE SEQUENCE [LARGE SCALE GENOMIC DNA]</scope>
    <source>
        <strain evidence="1 2">PSR21</strain>
    </source>
</reference>
<organism evidence="1 2">
    <name type="scientific">Halomarina halobia</name>
    <dbReference type="NCBI Taxonomy" id="3033386"/>
    <lineage>
        <taxon>Archaea</taxon>
        <taxon>Methanobacteriati</taxon>
        <taxon>Methanobacteriota</taxon>
        <taxon>Stenosarchaea group</taxon>
        <taxon>Halobacteria</taxon>
        <taxon>Halobacteriales</taxon>
        <taxon>Natronomonadaceae</taxon>
        <taxon>Halomarina</taxon>
    </lineage>
</organism>
<sequence>MPECQNCGSFVTTAYARVFTPDGVENPRVCPNCEDKIREGAGVREARSTRRA</sequence>
<proteinExistence type="predicted"/>
<name>A0ABD6A984_9EURY</name>
<keyword evidence="2" id="KW-1185">Reference proteome</keyword>
<dbReference type="Pfam" id="PF24444">
    <property type="entry name" value="DUF7563"/>
    <property type="match status" value="1"/>
</dbReference>
<dbReference type="GeneID" id="79316450"/>
<gene>
    <name evidence="1" type="ORF">ACFQPE_08830</name>
</gene>
<dbReference type="AlphaFoldDB" id="A0ABD6A984"/>
<evidence type="ECO:0000313" key="1">
    <source>
        <dbReference type="EMBL" id="MFC7316897.1"/>
    </source>
</evidence>
<comment type="caution">
    <text evidence="1">The sequence shown here is derived from an EMBL/GenBank/DDBJ whole genome shotgun (WGS) entry which is preliminary data.</text>
</comment>
<evidence type="ECO:0000313" key="2">
    <source>
        <dbReference type="Proteomes" id="UP001596547"/>
    </source>
</evidence>